<dbReference type="AlphaFoldDB" id="A0AAQ0R0T6"/>
<gene>
    <name evidence="1" type="ORF">B8W88_07580</name>
</gene>
<dbReference type="Proteomes" id="UP000215635">
    <property type="component" value="Unassembled WGS sequence"/>
</dbReference>
<dbReference type="Gene3D" id="3.40.50.720">
    <property type="entry name" value="NAD(P)-binding Rossmann-like Domain"/>
    <property type="match status" value="1"/>
</dbReference>
<dbReference type="RefSeq" id="WP_095348188.1">
    <property type="nucleotide sequence ID" value="NZ_CP184687.1"/>
</dbReference>
<dbReference type="SUPFAM" id="SSF51735">
    <property type="entry name" value="NAD(P)-binding Rossmann-fold domains"/>
    <property type="match status" value="1"/>
</dbReference>
<comment type="caution">
    <text evidence="1">The sequence shown here is derived from an EMBL/GenBank/DDBJ whole genome shotgun (WGS) entry which is preliminary data.</text>
</comment>
<organism evidence="1 2">
    <name type="scientific">Lactococcus lactis</name>
    <dbReference type="NCBI Taxonomy" id="1358"/>
    <lineage>
        <taxon>Bacteria</taxon>
        <taxon>Bacillati</taxon>
        <taxon>Bacillota</taxon>
        <taxon>Bacilli</taxon>
        <taxon>Lactobacillales</taxon>
        <taxon>Streptococcaceae</taxon>
        <taxon>Lactococcus</taxon>
    </lineage>
</organism>
<dbReference type="EMBL" id="NCWV01000008">
    <property type="protein sequence ID" value="PAK88832.1"/>
    <property type="molecule type" value="Genomic_DNA"/>
</dbReference>
<accession>A0AAQ0R0T6</accession>
<dbReference type="InterPro" id="IPR036291">
    <property type="entry name" value="NAD(P)-bd_dom_sf"/>
</dbReference>
<sequence>MMDILIIGSKIPLNSELAQYLISKKHKVQLVDIDEDIEQEYANCEYDLLINGIVQFKNLGLESEEFISEFQSYSKKIFEYSQAIVKQMIRKKSGNILFLERYEVLRYTGEVVNPIWNNAIISFVKSLSKEASSFGIAVNVMTLGAGINFTKEKKKDFKIFSLKPKRIDLDDIYEYIENFADANSKGIISGQNIELSPGTETSI</sequence>
<evidence type="ECO:0000313" key="1">
    <source>
        <dbReference type="EMBL" id="PAK88832.1"/>
    </source>
</evidence>
<evidence type="ECO:0000313" key="2">
    <source>
        <dbReference type="Proteomes" id="UP000215635"/>
    </source>
</evidence>
<proteinExistence type="predicted"/>
<reference evidence="1 2" key="1">
    <citation type="submission" date="2017-04" db="EMBL/GenBank/DDBJ databases">
        <title>Kefir bacterial isolates.</title>
        <authorList>
            <person name="Kim Y."/>
            <person name="Blasche S."/>
            <person name="Patil K.R."/>
        </authorList>
    </citation>
    <scope>NUCLEOTIDE SEQUENCE [LARGE SCALE GENOMIC DNA]</scope>
    <source>
        <strain evidence="1 2">OG2</strain>
    </source>
</reference>
<name>A0AAQ0R0T6_9LACT</name>
<protein>
    <submittedName>
        <fullName evidence="1">Uncharacterized protein</fullName>
    </submittedName>
</protein>